<dbReference type="FunFam" id="3.40.50.720:FF:000019">
    <property type="entry name" value="Glycerol-3-phosphate dehydrogenase [NAD(P)+]"/>
    <property type="match status" value="1"/>
</dbReference>
<dbReference type="UniPathway" id="UPA00940"/>
<dbReference type="Pfam" id="PF07479">
    <property type="entry name" value="NAD_Gly3P_dh_C"/>
    <property type="match status" value="1"/>
</dbReference>
<proteinExistence type="inferred from homology"/>
<feature type="binding site" evidence="10">
    <location>
        <position position="256"/>
    </location>
    <ligand>
        <name>NADPH</name>
        <dbReference type="ChEBI" id="CHEBI:57783"/>
    </ligand>
</feature>
<dbReference type="SUPFAM" id="SSF51735">
    <property type="entry name" value="NAD(P)-binding Rossmann-fold domains"/>
    <property type="match status" value="1"/>
</dbReference>
<keyword evidence="3 10" id="KW-0547">Nucleotide-binding</keyword>
<dbReference type="Proteomes" id="UP000229498">
    <property type="component" value="Unassembled WGS sequence"/>
</dbReference>
<dbReference type="PANTHER" id="PTHR11728">
    <property type="entry name" value="GLYCEROL-3-PHOSPHATE DEHYDROGENASE"/>
    <property type="match status" value="1"/>
</dbReference>
<evidence type="ECO:0000256" key="9">
    <source>
        <dbReference type="ARBA" id="ARBA00023264"/>
    </source>
</evidence>
<dbReference type="GO" id="GO:0046168">
    <property type="term" value="P:glycerol-3-phosphate catabolic process"/>
    <property type="evidence" value="ECO:0007669"/>
    <property type="project" value="InterPro"/>
</dbReference>
<evidence type="ECO:0000256" key="4">
    <source>
        <dbReference type="ARBA" id="ARBA00022857"/>
    </source>
</evidence>
<feature type="binding site" evidence="10">
    <location>
        <position position="192"/>
    </location>
    <ligand>
        <name>sn-glycerol 3-phosphate</name>
        <dbReference type="ChEBI" id="CHEBI:57597"/>
    </ligand>
</feature>
<feature type="binding site" evidence="10">
    <location>
        <position position="255"/>
    </location>
    <ligand>
        <name>sn-glycerol 3-phosphate</name>
        <dbReference type="ChEBI" id="CHEBI:57597"/>
    </ligand>
</feature>
<evidence type="ECO:0000256" key="12">
    <source>
        <dbReference type="PIRSR" id="PIRSR000114-2"/>
    </source>
</evidence>
<feature type="binding site" evidence="13">
    <location>
        <position position="141"/>
    </location>
    <ligand>
        <name>NAD(+)</name>
        <dbReference type="ChEBI" id="CHEBI:57540"/>
    </ligand>
</feature>
<feature type="binding site" evidence="10">
    <location>
        <position position="139"/>
    </location>
    <ligand>
        <name>sn-glycerol 3-phosphate</name>
        <dbReference type="ChEBI" id="CHEBI:57597"/>
    </ligand>
</feature>
<comment type="caution">
    <text evidence="18">The sequence shown here is derived from an EMBL/GenBank/DDBJ whole genome shotgun (WGS) entry which is preliminary data.</text>
</comment>
<evidence type="ECO:0000256" key="10">
    <source>
        <dbReference type="HAMAP-Rule" id="MF_00394"/>
    </source>
</evidence>
<dbReference type="InterPro" id="IPR006168">
    <property type="entry name" value="G3P_DH_NAD-dep"/>
</dbReference>
<feature type="binding site" evidence="10">
    <location>
        <position position="109"/>
    </location>
    <ligand>
        <name>sn-glycerol 3-phosphate</name>
        <dbReference type="ChEBI" id="CHEBI:57597"/>
    </ligand>
</feature>
<evidence type="ECO:0000313" key="18">
    <source>
        <dbReference type="EMBL" id="PJK29863.1"/>
    </source>
</evidence>
<comment type="subcellular location">
    <subcellularLocation>
        <location evidence="10">Cytoplasm</location>
    </subcellularLocation>
</comment>
<feature type="binding site" evidence="13">
    <location>
        <begin position="13"/>
        <end position="18"/>
    </location>
    <ligand>
        <name>NAD(+)</name>
        <dbReference type="ChEBI" id="CHEBI:57540"/>
    </ligand>
</feature>
<dbReference type="InterPro" id="IPR006109">
    <property type="entry name" value="G3P_DH_NAD-dep_C"/>
</dbReference>
<feature type="binding site" evidence="10">
    <location>
        <position position="17"/>
    </location>
    <ligand>
        <name>NADPH</name>
        <dbReference type="ChEBI" id="CHEBI:57783"/>
    </ligand>
</feature>
<feature type="binding site" evidence="10">
    <location>
        <position position="137"/>
    </location>
    <ligand>
        <name>sn-glycerol 3-phosphate</name>
        <dbReference type="ChEBI" id="CHEBI:57597"/>
    </ligand>
</feature>
<dbReference type="InterPro" id="IPR008927">
    <property type="entry name" value="6-PGluconate_DH-like_C_sf"/>
</dbReference>
<dbReference type="AlphaFoldDB" id="A0A2M9G2B9"/>
<keyword evidence="2 10" id="KW-0444">Lipid biosynthesis</keyword>
<feature type="binding site" evidence="10">
    <location>
        <position position="257"/>
    </location>
    <ligand>
        <name>sn-glycerol 3-phosphate</name>
        <dbReference type="ChEBI" id="CHEBI:57597"/>
    </ligand>
</feature>
<dbReference type="GO" id="GO:0051287">
    <property type="term" value="F:NAD binding"/>
    <property type="evidence" value="ECO:0007669"/>
    <property type="project" value="InterPro"/>
</dbReference>
<dbReference type="SUPFAM" id="SSF48179">
    <property type="entry name" value="6-phosphogluconate dehydrogenase C-terminal domain-like"/>
    <property type="match status" value="1"/>
</dbReference>
<evidence type="ECO:0000256" key="8">
    <source>
        <dbReference type="ARBA" id="ARBA00023209"/>
    </source>
</evidence>
<keyword evidence="8 10" id="KW-0594">Phospholipid biosynthesis</keyword>
<dbReference type="EMBL" id="PHIG01000031">
    <property type="protein sequence ID" value="PJK29863.1"/>
    <property type="molecule type" value="Genomic_DNA"/>
</dbReference>
<keyword evidence="6 10" id="KW-0520">NAD</keyword>
<feature type="binding site" evidence="13">
    <location>
        <position position="256"/>
    </location>
    <ligand>
        <name>NAD(+)</name>
        <dbReference type="ChEBI" id="CHEBI:57540"/>
    </ligand>
</feature>
<keyword evidence="19" id="KW-1185">Reference proteome</keyword>
<feature type="binding site" evidence="10">
    <location>
        <position position="256"/>
    </location>
    <ligand>
        <name>sn-glycerol 3-phosphate</name>
        <dbReference type="ChEBI" id="CHEBI:57597"/>
    </ligand>
</feature>
<comment type="catalytic activity">
    <reaction evidence="10 15">
        <text>sn-glycerol 3-phosphate + NADP(+) = dihydroxyacetone phosphate + NADPH + H(+)</text>
        <dbReference type="Rhea" id="RHEA:11096"/>
        <dbReference type="ChEBI" id="CHEBI:15378"/>
        <dbReference type="ChEBI" id="CHEBI:57597"/>
        <dbReference type="ChEBI" id="CHEBI:57642"/>
        <dbReference type="ChEBI" id="CHEBI:57783"/>
        <dbReference type="ChEBI" id="CHEBI:58349"/>
        <dbReference type="EC" id="1.1.1.94"/>
    </reaction>
</comment>
<feature type="domain" description="Glycerol-3-phosphate dehydrogenase NAD-dependent N-terminal" evidence="16">
    <location>
        <begin position="9"/>
        <end position="160"/>
    </location>
</feature>
<protein>
    <recommendedName>
        <fullName evidence="10">Glycerol-3-phosphate dehydrogenase [NAD(P)+]</fullName>
        <ecNumber evidence="10">1.1.1.94</ecNumber>
    </recommendedName>
    <alternativeName>
        <fullName evidence="10">NAD(P)(+)-dependent glycerol-3-phosphate dehydrogenase</fullName>
    </alternativeName>
    <alternativeName>
        <fullName evidence="10">NAD(P)H-dependent dihydroxyacetone-phosphate reductase</fullName>
    </alternativeName>
</protein>
<comment type="caution">
    <text evidence="10">Lacks conserved residue(s) required for the propagation of feature annotation.</text>
</comment>
<dbReference type="PRINTS" id="PR00077">
    <property type="entry name" value="GPDHDRGNASE"/>
</dbReference>
<reference evidence="18 19" key="1">
    <citation type="submission" date="2017-11" db="EMBL/GenBank/DDBJ databases">
        <title>Draft genome sequence of Rhizobiales bacterium SY3-13.</title>
        <authorList>
            <person name="Sun C."/>
        </authorList>
    </citation>
    <scope>NUCLEOTIDE SEQUENCE [LARGE SCALE GENOMIC DNA]</scope>
    <source>
        <strain evidence="18 19">SY3-13</strain>
    </source>
</reference>
<dbReference type="NCBIfam" id="NF000940">
    <property type="entry name" value="PRK00094.1-2"/>
    <property type="match status" value="1"/>
</dbReference>
<evidence type="ECO:0000256" key="11">
    <source>
        <dbReference type="PIRSR" id="PIRSR000114-1"/>
    </source>
</evidence>
<comment type="catalytic activity">
    <reaction evidence="10">
        <text>sn-glycerol 3-phosphate + NAD(+) = dihydroxyacetone phosphate + NADH + H(+)</text>
        <dbReference type="Rhea" id="RHEA:11092"/>
        <dbReference type="ChEBI" id="CHEBI:15378"/>
        <dbReference type="ChEBI" id="CHEBI:57540"/>
        <dbReference type="ChEBI" id="CHEBI:57597"/>
        <dbReference type="ChEBI" id="CHEBI:57642"/>
        <dbReference type="ChEBI" id="CHEBI:57945"/>
        <dbReference type="EC" id="1.1.1.94"/>
    </reaction>
</comment>
<keyword evidence="10" id="KW-0963">Cytoplasm</keyword>
<feature type="binding site" evidence="10">
    <location>
        <position position="141"/>
    </location>
    <ligand>
        <name>NADPH</name>
        <dbReference type="ChEBI" id="CHEBI:57783"/>
    </ligand>
</feature>
<evidence type="ECO:0000256" key="7">
    <source>
        <dbReference type="ARBA" id="ARBA00023098"/>
    </source>
</evidence>
<dbReference type="GO" id="GO:0006650">
    <property type="term" value="P:glycerophospholipid metabolic process"/>
    <property type="evidence" value="ECO:0007669"/>
    <property type="project" value="UniProtKB-UniRule"/>
</dbReference>
<dbReference type="OrthoDB" id="9812273at2"/>
<evidence type="ECO:0000259" key="16">
    <source>
        <dbReference type="Pfam" id="PF01210"/>
    </source>
</evidence>
<dbReference type="Gene3D" id="3.40.50.720">
    <property type="entry name" value="NAD(P)-binding Rossmann-like Domain"/>
    <property type="match status" value="1"/>
</dbReference>
<evidence type="ECO:0000256" key="14">
    <source>
        <dbReference type="RuleBase" id="RU000437"/>
    </source>
</evidence>
<feature type="binding site" evidence="10">
    <location>
        <position position="276"/>
    </location>
    <ligand>
        <name>NADPH</name>
        <dbReference type="ChEBI" id="CHEBI:57783"/>
    </ligand>
</feature>
<keyword evidence="4 10" id="KW-0521">NADP</keyword>
<dbReference type="HAMAP" id="MF_00394">
    <property type="entry name" value="NAD_Glyc3P_dehydrog"/>
    <property type="match status" value="1"/>
</dbReference>
<accession>A0A2M9G2B9</accession>
<dbReference type="Gene3D" id="1.10.1040.10">
    <property type="entry name" value="N-(1-d-carboxylethyl)-l-norvaline Dehydrogenase, domain 2"/>
    <property type="match status" value="1"/>
</dbReference>
<dbReference type="InterPro" id="IPR036291">
    <property type="entry name" value="NAD(P)-bd_dom_sf"/>
</dbReference>
<comment type="function">
    <text evidence="10">Catalyzes the reduction of the glycolytic intermediate dihydroxyacetone phosphate (DHAP) to sn-glycerol 3-phosphate (G3P), the key precursor for phospholipid synthesis.</text>
</comment>
<comment type="similarity">
    <text evidence="1 10 14">Belongs to the NAD-dependent glycerol-3-phosphate dehydrogenase family.</text>
</comment>
<keyword evidence="5 10" id="KW-0560">Oxidoreductase</keyword>
<dbReference type="PROSITE" id="PS00957">
    <property type="entry name" value="NAD_G3PDH"/>
    <property type="match status" value="1"/>
</dbReference>
<keyword evidence="9 10" id="KW-1208">Phospholipid metabolism</keyword>
<evidence type="ECO:0000313" key="19">
    <source>
        <dbReference type="Proteomes" id="UP000229498"/>
    </source>
</evidence>
<dbReference type="NCBIfam" id="NF000942">
    <property type="entry name" value="PRK00094.1-4"/>
    <property type="match status" value="1"/>
</dbReference>
<evidence type="ECO:0000256" key="6">
    <source>
        <dbReference type="ARBA" id="ARBA00023027"/>
    </source>
</evidence>
<feature type="active site" description="Proton acceptor" evidence="10 11">
    <location>
        <position position="192"/>
    </location>
</feature>
<evidence type="ECO:0000256" key="13">
    <source>
        <dbReference type="PIRSR" id="PIRSR000114-3"/>
    </source>
</evidence>
<feature type="binding site" evidence="12">
    <location>
        <position position="109"/>
    </location>
    <ligand>
        <name>substrate</name>
    </ligand>
</feature>
<feature type="binding site" evidence="12">
    <location>
        <begin position="256"/>
        <end position="257"/>
    </location>
    <ligand>
        <name>substrate</name>
    </ligand>
</feature>
<dbReference type="EC" id="1.1.1.94" evidence="10"/>
<comment type="pathway">
    <text evidence="10">Membrane lipid metabolism; glycerophospholipid metabolism.</text>
</comment>
<evidence type="ECO:0000256" key="15">
    <source>
        <dbReference type="RuleBase" id="RU000439"/>
    </source>
</evidence>
<organism evidence="18 19">
    <name type="scientific">Minwuia thermotolerans</name>
    <dbReference type="NCBI Taxonomy" id="2056226"/>
    <lineage>
        <taxon>Bacteria</taxon>
        <taxon>Pseudomonadati</taxon>
        <taxon>Pseudomonadota</taxon>
        <taxon>Alphaproteobacteria</taxon>
        <taxon>Minwuiales</taxon>
        <taxon>Minwuiaceae</taxon>
        <taxon>Minwuia</taxon>
    </lineage>
</organism>
<dbReference type="Pfam" id="PF01210">
    <property type="entry name" value="NAD_Gly3P_dh_N"/>
    <property type="match status" value="1"/>
</dbReference>
<evidence type="ECO:0000256" key="1">
    <source>
        <dbReference type="ARBA" id="ARBA00011009"/>
    </source>
</evidence>
<feature type="binding site" evidence="10">
    <location>
        <position position="109"/>
    </location>
    <ligand>
        <name>NADPH</name>
        <dbReference type="ChEBI" id="CHEBI:57783"/>
    </ligand>
</feature>
<feature type="binding site" evidence="10">
    <location>
        <position position="245"/>
    </location>
    <ligand>
        <name>sn-glycerol 3-phosphate</name>
        <dbReference type="ChEBI" id="CHEBI:57597"/>
    </ligand>
</feature>
<dbReference type="GO" id="GO:0046167">
    <property type="term" value="P:glycerol-3-phosphate biosynthetic process"/>
    <property type="evidence" value="ECO:0007669"/>
    <property type="project" value="UniProtKB-UniRule"/>
</dbReference>
<dbReference type="GO" id="GO:0008654">
    <property type="term" value="P:phospholipid biosynthetic process"/>
    <property type="evidence" value="ECO:0007669"/>
    <property type="project" value="UniProtKB-KW"/>
</dbReference>
<gene>
    <name evidence="10" type="primary">gpsA</name>
    <name evidence="18" type="ORF">CVT23_08795</name>
</gene>
<feature type="binding site" evidence="10">
    <location>
        <position position="274"/>
    </location>
    <ligand>
        <name>NADPH</name>
        <dbReference type="ChEBI" id="CHEBI:57783"/>
    </ligand>
</feature>
<dbReference type="InterPro" id="IPR013328">
    <property type="entry name" value="6PGD_dom2"/>
</dbReference>
<dbReference type="GO" id="GO:0141152">
    <property type="term" value="F:glycerol-3-phosphate dehydrogenase (NAD+) activity"/>
    <property type="evidence" value="ECO:0007669"/>
    <property type="project" value="RHEA"/>
</dbReference>
<sequence length="330" mass="33640">MENRDERLIGVVGAGAWGAALAQCAAQADHPVVLWGRDPARMAAIAESRRHPRLEGMRLDRRVECVADMAALAPAAAVVLAVPAQTLRPVLAALAGVLRPDAPAVIAAKGIERESAMTMPEVVSDLDPRRPVAVLSGPTFAGELARGLPAAATLACRDIALAEELAAVFHGVNLRLYASDDVTGAALGGAVKNVLAIAAGAVIGAGLGSNARAGVIARGLAEMTRLGEAMGARTDTLAGLSGLGDLVLSCTDSQSRNFSFGHALARGETPDGQLVEGALTVGPLLARAARHGADMPIAEAVDAVVNQGAPLDRVIARLLARPGRRESTSG</sequence>
<evidence type="ECO:0000256" key="5">
    <source>
        <dbReference type="ARBA" id="ARBA00023002"/>
    </source>
</evidence>
<dbReference type="InterPro" id="IPR011128">
    <property type="entry name" value="G3P_DH_NAD-dep_N"/>
</dbReference>
<feature type="binding site" evidence="10">
    <location>
        <position position="37"/>
    </location>
    <ligand>
        <name>NADPH</name>
        <dbReference type="ChEBI" id="CHEBI:57783"/>
    </ligand>
</feature>
<dbReference type="GO" id="GO:0141153">
    <property type="term" value="F:glycerol-3-phosphate dehydrogenase (NADP+) activity"/>
    <property type="evidence" value="ECO:0007669"/>
    <property type="project" value="RHEA"/>
</dbReference>
<dbReference type="PIRSF" id="PIRSF000114">
    <property type="entry name" value="Glycerol-3-P_dh"/>
    <property type="match status" value="1"/>
</dbReference>
<evidence type="ECO:0000256" key="2">
    <source>
        <dbReference type="ARBA" id="ARBA00022516"/>
    </source>
</evidence>
<evidence type="ECO:0000259" key="17">
    <source>
        <dbReference type="Pfam" id="PF07479"/>
    </source>
</evidence>
<dbReference type="GO" id="GO:0005975">
    <property type="term" value="P:carbohydrate metabolic process"/>
    <property type="evidence" value="ECO:0007669"/>
    <property type="project" value="InterPro"/>
</dbReference>
<dbReference type="GO" id="GO:0005829">
    <property type="term" value="C:cytosol"/>
    <property type="evidence" value="ECO:0007669"/>
    <property type="project" value="TreeGrafter"/>
</dbReference>
<name>A0A2M9G2B9_9PROT</name>
<evidence type="ECO:0000256" key="3">
    <source>
        <dbReference type="ARBA" id="ARBA00022741"/>
    </source>
</evidence>
<dbReference type="PANTHER" id="PTHR11728:SF1">
    <property type="entry name" value="GLYCEROL-3-PHOSPHATE DEHYDROGENASE [NAD(+)] 2, CHLOROPLASTIC"/>
    <property type="match status" value="1"/>
</dbReference>
<feature type="domain" description="Glycerol-3-phosphate dehydrogenase NAD-dependent C-terminal" evidence="17">
    <location>
        <begin position="181"/>
        <end position="315"/>
    </location>
</feature>
<keyword evidence="7 10" id="KW-0443">Lipid metabolism</keyword>
<dbReference type="RefSeq" id="WP_109793140.1">
    <property type="nucleotide sequence ID" value="NZ_PHIG01000031.1"/>
</dbReference>